<reference evidence="2 3" key="1">
    <citation type="submission" date="2016-11" db="EMBL/GenBank/DDBJ databases">
        <authorList>
            <person name="Jaros S."/>
            <person name="Januszkiewicz K."/>
            <person name="Wedrychowicz H."/>
        </authorList>
    </citation>
    <scope>NUCLEOTIDE SEQUENCE [LARGE SCALE GENOMIC DNA]</scope>
    <source>
        <strain evidence="2 3">DSM 45627</strain>
    </source>
</reference>
<dbReference type="InterPro" id="IPR029063">
    <property type="entry name" value="SAM-dependent_MTases_sf"/>
</dbReference>
<dbReference type="SUPFAM" id="SSF53335">
    <property type="entry name" value="S-adenosyl-L-methionine-dependent methyltransferases"/>
    <property type="match status" value="1"/>
</dbReference>
<name>A0A1M5IHF9_9ACTN</name>
<organism evidence="2 3">
    <name type="scientific">Jatrophihabitans endophyticus</name>
    <dbReference type="NCBI Taxonomy" id="1206085"/>
    <lineage>
        <taxon>Bacteria</taxon>
        <taxon>Bacillati</taxon>
        <taxon>Actinomycetota</taxon>
        <taxon>Actinomycetes</taxon>
        <taxon>Jatrophihabitantales</taxon>
        <taxon>Jatrophihabitantaceae</taxon>
        <taxon>Jatrophihabitans</taxon>
    </lineage>
</organism>
<dbReference type="AlphaFoldDB" id="A0A1M5IHF9"/>
<dbReference type="STRING" id="1206085.SAMN05443575_1894"/>
<evidence type="ECO:0000313" key="3">
    <source>
        <dbReference type="Proteomes" id="UP000186132"/>
    </source>
</evidence>
<dbReference type="Pfam" id="PF13649">
    <property type="entry name" value="Methyltransf_25"/>
    <property type="match status" value="1"/>
</dbReference>
<dbReference type="Proteomes" id="UP000186132">
    <property type="component" value="Unassembled WGS sequence"/>
</dbReference>
<dbReference type="RefSeq" id="WP_073388974.1">
    <property type="nucleotide sequence ID" value="NZ_FQVU01000002.1"/>
</dbReference>
<dbReference type="EMBL" id="FQVU01000002">
    <property type="protein sequence ID" value="SHG27691.1"/>
    <property type="molecule type" value="Genomic_DNA"/>
</dbReference>
<proteinExistence type="predicted"/>
<dbReference type="GO" id="GO:0008168">
    <property type="term" value="F:methyltransferase activity"/>
    <property type="evidence" value="ECO:0007669"/>
    <property type="project" value="UniProtKB-KW"/>
</dbReference>
<keyword evidence="2" id="KW-0489">Methyltransferase</keyword>
<dbReference type="CDD" id="cd02440">
    <property type="entry name" value="AdoMet_MTases"/>
    <property type="match status" value="1"/>
</dbReference>
<evidence type="ECO:0000259" key="1">
    <source>
        <dbReference type="Pfam" id="PF13649"/>
    </source>
</evidence>
<accession>A0A1M5IHF9</accession>
<gene>
    <name evidence="2" type="ORF">SAMN05443575_1894</name>
</gene>
<keyword evidence="2" id="KW-0808">Transferase</keyword>
<evidence type="ECO:0000313" key="2">
    <source>
        <dbReference type="EMBL" id="SHG27691.1"/>
    </source>
</evidence>
<protein>
    <submittedName>
        <fullName evidence="2">Methyltransferase domain-containing protein</fullName>
    </submittedName>
</protein>
<dbReference type="Gene3D" id="3.40.50.150">
    <property type="entry name" value="Vaccinia Virus protein VP39"/>
    <property type="match status" value="1"/>
</dbReference>
<sequence length="294" mass="31673">MNTTRLDPEVRALQALTEGDPDAALHSTASSSSVLGTALHRYLAAGPTLDGSVYTDPRAFQAFITGGGNVGLYAAASAALAARYLDTAPTAVLDIGCGDGMALVPALEQAGRTVSRADLVELSPALLRTAVQRVEELALPSTAFAGSAQDFVRQLDPQARWDVAQSTFALHALPEEDRDDVLRALRTRVQRLVVVEFDVRTADADRAEHLRFLASSYEQGLSEYEGEARALVAAGFLMPVLVGQLLPGASRMTYEQTADQWSEQLRRCGYQHVERTELYPYWSSPAFLVTGTGS</sequence>
<dbReference type="OrthoDB" id="156228at2"/>
<dbReference type="InterPro" id="IPR041698">
    <property type="entry name" value="Methyltransf_25"/>
</dbReference>
<keyword evidence="3" id="KW-1185">Reference proteome</keyword>
<feature type="domain" description="Methyltransferase" evidence="1">
    <location>
        <begin position="92"/>
        <end position="187"/>
    </location>
</feature>
<dbReference type="GO" id="GO:0032259">
    <property type="term" value="P:methylation"/>
    <property type="evidence" value="ECO:0007669"/>
    <property type="project" value="UniProtKB-KW"/>
</dbReference>